<comment type="caution">
    <text evidence="1">The sequence shown here is derived from an EMBL/GenBank/DDBJ whole genome shotgun (WGS) entry which is preliminary data.</text>
</comment>
<proteinExistence type="predicted"/>
<protein>
    <submittedName>
        <fullName evidence="1">Uncharacterized protein</fullName>
    </submittedName>
</protein>
<sequence length="76" mass="8940">MADKIEVDLWIQADMIERFRTEFQSYNDVKFDGMDTIKVMGVDKRVCLFYRNFGGELKLPNQGYYQLNAVYQMGAN</sequence>
<dbReference type="EMBL" id="LAZR01001884">
    <property type="protein sequence ID" value="KKN37588.1"/>
    <property type="molecule type" value="Genomic_DNA"/>
</dbReference>
<gene>
    <name evidence="1" type="ORF">LCGC14_0761940</name>
</gene>
<accession>A0A0F9T7V5</accession>
<name>A0A0F9T7V5_9ZZZZ</name>
<reference evidence="1" key="1">
    <citation type="journal article" date="2015" name="Nature">
        <title>Complex archaea that bridge the gap between prokaryotes and eukaryotes.</title>
        <authorList>
            <person name="Spang A."/>
            <person name="Saw J.H."/>
            <person name="Jorgensen S.L."/>
            <person name="Zaremba-Niedzwiedzka K."/>
            <person name="Martijn J."/>
            <person name="Lind A.E."/>
            <person name="van Eijk R."/>
            <person name="Schleper C."/>
            <person name="Guy L."/>
            <person name="Ettema T.J."/>
        </authorList>
    </citation>
    <scope>NUCLEOTIDE SEQUENCE</scope>
</reference>
<evidence type="ECO:0000313" key="1">
    <source>
        <dbReference type="EMBL" id="KKN37588.1"/>
    </source>
</evidence>
<organism evidence="1">
    <name type="scientific">marine sediment metagenome</name>
    <dbReference type="NCBI Taxonomy" id="412755"/>
    <lineage>
        <taxon>unclassified sequences</taxon>
        <taxon>metagenomes</taxon>
        <taxon>ecological metagenomes</taxon>
    </lineage>
</organism>
<dbReference type="AlphaFoldDB" id="A0A0F9T7V5"/>